<dbReference type="Gramene" id="EME32587">
    <property type="protein sequence ID" value="EME32587"/>
    <property type="gene ID" value="Gasu_03570"/>
</dbReference>
<accession>M2XQS3</accession>
<gene>
    <name evidence="1" type="ORF">Gasu_03570</name>
</gene>
<evidence type="ECO:0000313" key="2">
    <source>
        <dbReference type="Proteomes" id="UP000030680"/>
    </source>
</evidence>
<dbReference type="RefSeq" id="XP_005709107.1">
    <property type="nucleotide sequence ID" value="XM_005709050.1"/>
</dbReference>
<evidence type="ECO:0000313" key="1">
    <source>
        <dbReference type="EMBL" id="EME32587.1"/>
    </source>
</evidence>
<proteinExistence type="predicted"/>
<reference evidence="2" key="1">
    <citation type="journal article" date="2013" name="Science">
        <title>Gene transfer from bacteria and archaea facilitated evolution of an extremophilic eukaryote.</title>
        <authorList>
            <person name="Schonknecht G."/>
            <person name="Chen W.H."/>
            <person name="Ternes C.M."/>
            <person name="Barbier G.G."/>
            <person name="Shrestha R.P."/>
            <person name="Stanke M."/>
            <person name="Brautigam A."/>
            <person name="Baker B.J."/>
            <person name="Banfield J.F."/>
            <person name="Garavito R.M."/>
            <person name="Carr K."/>
            <person name="Wilkerson C."/>
            <person name="Rensing S.A."/>
            <person name="Gagneul D."/>
            <person name="Dickenson N.E."/>
            <person name="Oesterhelt C."/>
            <person name="Lercher M.J."/>
            <person name="Weber A.P."/>
        </authorList>
    </citation>
    <scope>NUCLEOTIDE SEQUENCE [LARGE SCALE GENOMIC DNA]</scope>
    <source>
        <strain evidence="2">074W</strain>
    </source>
</reference>
<dbReference type="AlphaFoldDB" id="M2XQS3"/>
<dbReference type="GeneID" id="17091153"/>
<keyword evidence="2" id="KW-1185">Reference proteome</keyword>
<dbReference type="Proteomes" id="UP000030680">
    <property type="component" value="Unassembled WGS sequence"/>
</dbReference>
<dbReference type="OrthoDB" id="10413647at2759"/>
<name>M2XQS3_GALSU</name>
<dbReference type="EMBL" id="KB454485">
    <property type="protein sequence ID" value="EME32587.1"/>
    <property type="molecule type" value="Genomic_DNA"/>
</dbReference>
<sequence>MSFTISTSFKSRVEFWLKRSPQEATPGELVELANLLTELSEAIRHHSVLSIISELPQLTKFLYRMVTDPNFRIILVTKRVSLSFCRCLRIFLRSSLEEVPEEAVSEPRRQEISSKSRDWALMVLRLALSPRWLDHSTSQGVVQPKLAVASSAPNSYVAGSQLVLVQKQMRKDLIDCIDYHAFHITKKQSFAERCSVLSCPYNVETHWKRLKDIGVFILSIIQSNGEGEDHWCFPIIYHWLLSCSHLHSPHSCGEFGSILQLQTRGFSWELNKGYTSRTISLRIPQPWTTLPIPIAYRLLLENDDLRKEYCDWLESLLLKHLLLCNMVLLDNDVLSNEHRFLLLEIIKEPIVVCWMRGIWFEKIEQCSDKWKQRILISFWNEIIQRCHPSVTYSMEDIFQTFYLQQKDRGISSSHVGEMNIGMEFPFVKMISFSTRDEEIS</sequence>
<protein>
    <submittedName>
        <fullName evidence="1">Uncharacterized protein</fullName>
    </submittedName>
</protein>
<dbReference type="KEGG" id="gsl:Gasu_03570"/>
<organism evidence="1 2">
    <name type="scientific">Galdieria sulphuraria</name>
    <name type="common">Red alga</name>
    <dbReference type="NCBI Taxonomy" id="130081"/>
    <lineage>
        <taxon>Eukaryota</taxon>
        <taxon>Rhodophyta</taxon>
        <taxon>Bangiophyceae</taxon>
        <taxon>Galdieriales</taxon>
        <taxon>Galdieriaceae</taxon>
        <taxon>Galdieria</taxon>
    </lineage>
</organism>